<dbReference type="RefSeq" id="WP_145072234.1">
    <property type="nucleotide sequence ID" value="NZ_JACIIY010000005.1"/>
</dbReference>
<proteinExistence type="predicted"/>
<dbReference type="EMBL" id="VLKK01000003">
    <property type="protein sequence ID" value="TWH96028.1"/>
    <property type="molecule type" value="Genomic_DNA"/>
</dbReference>
<accession>A0A562KKS6</accession>
<comment type="caution">
    <text evidence="2">The sequence shown here is derived from an EMBL/GenBank/DDBJ whole genome shotgun (WGS) entry which is preliminary data.</text>
</comment>
<dbReference type="Proteomes" id="UP000316624">
    <property type="component" value="Unassembled WGS sequence"/>
</dbReference>
<keyword evidence="1" id="KW-1133">Transmembrane helix</keyword>
<keyword evidence="1" id="KW-0812">Transmembrane</keyword>
<name>A0A562KKS6_SPHWJ</name>
<evidence type="ECO:0000256" key="1">
    <source>
        <dbReference type="SAM" id="Phobius"/>
    </source>
</evidence>
<feature type="transmembrane region" description="Helical" evidence="1">
    <location>
        <begin position="38"/>
        <end position="55"/>
    </location>
</feature>
<keyword evidence="1" id="KW-0472">Membrane</keyword>
<evidence type="ECO:0000313" key="2">
    <source>
        <dbReference type="EMBL" id="TWH96028.1"/>
    </source>
</evidence>
<keyword evidence="3" id="KW-1185">Reference proteome</keyword>
<organism evidence="2 3">
    <name type="scientific">Sphingobium wenxiniae (strain DSM 21828 / CGMCC 1.7748 / JZ-1)</name>
    <dbReference type="NCBI Taxonomy" id="595605"/>
    <lineage>
        <taxon>Bacteria</taxon>
        <taxon>Pseudomonadati</taxon>
        <taxon>Pseudomonadota</taxon>
        <taxon>Alphaproteobacteria</taxon>
        <taxon>Sphingomonadales</taxon>
        <taxon>Sphingomonadaceae</taxon>
        <taxon>Sphingobium</taxon>
    </lineage>
</organism>
<sequence length="224" mass="24002">MANCTGCGAETRPGDRFCGSCGWNLEKGEGAKPKGNRLRWIIGGILALIVVAALVDRPDTSSPSPSVSLASLDESAALPEKVPGWSYSSGTDEMSGKAWNVASVTSDNVVQLAPPYSGGSDVRMSVRRHPRHGTDVYFVLSSGQLLCRSYDGCSAMVRFDDAAPRKIRMNGASDHSSDTVFVASPAEFITRLKNAKKVVVSLEIYQGGEPNFTFQTEGLKWPPE</sequence>
<protein>
    <submittedName>
        <fullName evidence="2">Uncharacterized protein</fullName>
    </submittedName>
</protein>
<dbReference type="AlphaFoldDB" id="A0A562KKS6"/>
<reference evidence="2 3" key="1">
    <citation type="journal article" date="2015" name="Stand. Genomic Sci.">
        <title>Genomic Encyclopedia of Bacterial and Archaeal Type Strains, Phase III: the genomes of soil and plant-associated and newly described type strains.</title>
        <authorList>
            <person name="Whitman W.B."/>
            <person name="Woyke T."/>
            <person name="Klenk H.P."/>
            <person name="Zhou Y."/>
            <person name="Lilburn T.G."/>
            <person name="Beck B.J."/>
            <person name="De Vos P."/>
            <person name="Vandamme P."/>
            <person name="Eisen J.A."/>
            <person name="Garrity G."/>
            <person name="Hugenholtz P."/>
            <person name="Kyrpides N.C."/>
        </authorList>
    </citation>
    <scope>NUCLEOTIDE SEQUENCE [LARGE SCALE GENOMIC DNA]</scope>
    <source>
        <strain evidence="2 3">CGMCC 1.7748</strain>
    </source>
</reference>
<evidence type="ECO:0000313" key="3">
    <source>
        <dbReference type="Proteomes" id="UP000316624"/>
    </source>
</evidence>
<gene>
    <name evidence="2" type="ORF">IQ35_01117</name>
</gene>